<accession>A0A1H9V231</accession>
<name>A0A1H9V231_9FIRM</name>
<sequence length="151" mass="17896">MKKNILSTKTKLLIIGIIFLFFAFIIWKNRLNILCIKDRIIYTKTDEENSFKPTWDKMELVEKSTTSDDSVCIVSDITKDQKKNWNRYNEDAYCNEPGFQNTNSTFVDHIQRISSTKFAQLSYTYKKPFIFAKPDGYKKEQLKEMRDYGDN</sequence>
<keyword evidence="1" id="KW-0472">Membrane</keyword>
<dbReference type="AlphaFoldDB" id="A0A1H9V231"/>
<feature type="non-terminal residue" evidence="2">
    <location>
        <position position="151"/>
    </location>
</feature>
<proteinExistence type="predicted"/>
<keyword evidence="3" id="KW-1185">Reference proteome</keyword>
<organism evidence="2 3">
    <name type="scientific">Lachnobacterium bovis</name>
    <dbReference type="NCBI Taxonomy" id="140626"/>
    <lineage>
        <taxon>Bacteria</taxon>
        <taxon>Bacillati</taxon>
        <taxon>Bacillota</taxon>
        <taxon>Clostridia</taxon>
        <taxon>Lachnospirales</taxon>
        <taxon>Lachnospiraceae</taxon>
        <taxon>Lachnobacterium</taxon>
    </lineage>
</organism>
<gene>
    <name evidence="2" type="ORF">SAMN02910429_02353</name>
</gene>
<dbReference type="Proteomes" id="UP000182471">
    <property type="component" value="Unassembled WGS sequence"/>
</dbReference>
<evidence type="ECO:0000256" key="1">
    <source>
        <dbReference type="SAM" id="Phobius"/>
    </source>
</evidence>
<dbReference type="RefSeq" id="WP_143065868.1">
    <property type="nucleotide sequence ID" value="NZ_FOGW01000055.1"/>
</dbReference>
<evidence type="ECO:0000313" key="3">
    <source>
        <dbReference type="Proteomes" id="UP000182471"/>
    </source>
</evidence>
<dbReference type="EMBL" id="FOGW01000055">
    <property type="protein sequence ID" value="SES15424.1"/>
    <property type="molecule type" value="Genomic_DNA"/>
</dbReference>
<keyword evidence="1" id="KW-0812">Transmembrane</keyword>
<feature type="transmembrane region" description="Helical" evidence="1">
    <location>
        <begin position="12"/>
        <end position="27"/>
    </location>
</feature>
<reference evidence="3" key="1">
    <citation type="submission" date="2016-10" db="EMBL/GenBank/DDBJ databases">
        <authorList>
            <person name="Varghese N."/>
            <person name="Submissions S."/>
        </authorList>
    </citation>
    <scope>NUCLEOTIDE SEQUENCE [LARGE SCALE GENOMIC DNA]</scope>
    <source>
        <strain evidence="3">S1b</strain>
    </source>
</reference>
<keyword evidence="1" id="KW-1133">Transmembrane helix</keyword>
<protein>
    <submittedName>
        <fullName evidence="2">Uncharacterized protein</fullName>
    </submittedName>
</protein>
<evidence type="ECO:0000313" key="2">
    <source>
        <dbReference type="EMBL" id="SES15424.1"/>
    </source>
</evidence>